<name>A0A5C5XRX9_9BACT</name>
<evidence type="ECO:0000313" key="3">
    <source>
        <dbReference type="EMBL" id="TWT65281.1"/>
    </source>
</evidence>
<proteinExistence type="predicted"/>
<keyword evidence="2" id="KW-0812">Transmembrane</keyword>
<organism evidence="3 4">
    <name type="scientific">Allorhodopirellula solitaria</name>
    <dbReference type="NCBI Taxonomy" id="2527987"/>
    <lineage>
        <taxon>Bacteria</taxon>
        <taxon>Pseudomonadati</taxon>
        <taxon>Planctomycetota</taxon>
        <taxon>Planctomycetia</taxon>
        <taxon>Pirellulales</taxon>
        <taxon>Pirellulaceae</taxon>
        <taxon>Allorhodopirellula</taxon>
    </lineage>
</organism>
<accession>A0A5C5XRX9</accession>
<gene>
    <name evidence="3" type="ORF">CA85_31930</name>
</gene>
<feature type="compositionally biased region" description="Polar residues" evidence="1">
    <location>
        <begin position="91"/>
        <end position="106"/>
    </location>
</feature>
<sequence length="396" mass="42438">MFTSLPSSLFPIGISNAFIATGLAGLVFLLSWKSKWPAWSHLLREYTSAMLKPVDFLSGNAANRNKPRLALLLPLAILTLTPSPVIGQTSVEETNDTNRQASQAPTSDKPDPVTDREAGPASGDPFAQPDSSSRQTDDPFAAGSDNPFDGGSAFAGKPDPFAGGGRSGDPFADHSPQANRTSKRRQSGAAAKKSLDASAKDPATGRGAAQRRQTVEESLRAALRRSISLRVPDVPLKEALHILSEMADIPILIDTRALREIEISTDSPITVRASNISTHSMLRLILRNLDLTYVIENEVILITTPSVAEQTLALKTYVLPHELVTRSDKILSALITNVKPDVWSEAGGTSTSSAIDNVLVISTTEDVHDDVESFLLKVETAFAASQPKHGSSQSQR</sequence>
<reference evidence="3 4" key="1">
    <citation type="submission" date="2019-02" db="EMBL/GenBank/DDBJ databases">
        <title>Deep-cultivation of Planctomycetes and their phenomic and genomic characterization uncovers novel biology.</title>
        <authorList>
            <person name="Wiegand S."/>
            <person name="Jogler M."/>
            <person name="Boedeker C."/>
            <person name="Pinto D."/>
            <person name="Vollmers J."/>
            <person name="Rivas-Marin E."/>
            <person name="Kohn T."/>
            <person name="Peeters S.H."/>
            <person name="Heuer A."/>
            <person name="Rast P."/>
            <person name="Oberbeckmann S."/>
            <person name="Bunk B."/>
            <person name="Jeske O."/>
            <person name="Meyerdierks A."/>
            <person name="Storesund J.E."/>
            <person name="Kallscheuer N."/>
            <person name="Luecker S."/>
            <person name="Lage O.M."/>
            <person name="Pohl T."/>
            <person name="Merkel B.J."/>
            <person name="Hornburger P."/>
            <person name="Mueller R.-W."/>
            <person name="Bruemmer F."/>
            <person name="Labrenz M."/>
            <person name="Spormann A.M."/>
            <person name="Op Den Camp H."/>
            <person name="Overmann J."/>
            <person name="Amann R."/>
            <person name="Jetten M.S.M."/>
            <person name="Mascher T."/>
            <person name="Medema M.H."/>
            <person name="Devos D.P."/>
            <person name="Kaster A.-K."/>
            <person name="Ovreas L."/>
            <person name="Rohde M."/>
            <person name="Galperin M.Y."/>
            <person name="Jogler C."/>
        </authorList>
    </citation>
    <scope>NUCLEOTIDE SEQUENCE [LARGE SCALE GENOMIC DNA]</scope>
    <source>
        <strain evidence="3 4">CA85</strain>
    </source>
</reference>
<evidence type="ECO:0000256" key="2">
    <source>
        <dbReference type="SAM" id="Phobius"/>
    </source>
</evidence>
<dbReference type="AlphaFoldDB" id="A0A5C5XRX9"/>
<feature type="transmembrane region" description="Helical" evidence="2">
    <location>
        <begin position="69"/>
        <end position="87"/>
    </location>
</feature>
<keyword evidence="2" id="KW-1133">Transmembrane helix</keyword>
<keyword evidence="2" id="KW-0472">Membrane</keyword>
<dbReference type="Proteomes" id="UP000318053">
    <property type="component" value="Unassembled WGS sequence"/>
</dbReference>
<protein>
    <submittedName>
        <fullName evidence="3">Uncharacterized protein</fullName>
    </submittedName>
</protein>
<feature type="transmembrane region" description="Helical" evidence="2">
    <location>
        <begin position="12"/>
        <end position="32"/>
    </location>
</feature>
<dbReference type="EMBL" id="SJPK01000007">
    <property type="protein sequence ID" value="TWT65281.1"/>
    <property type="molecule type" value="Genomic_DNA"/>
</dbReference>
<comment type="caution">
    <text evidence="3">The sequence shown here is derived from an EMBL/GenBank/DDBJ whole genome shotgun (WGS) entry which is preliminary data.</text>
</comment>
<keyword evidence="4" id="KW-1185">Reference proteome</keyword>
<evidence type="ECO:0000256" key="1">
    <source>
        <dbReference type="SAM" id="MobiDB-lite"/>
    </source>
</evidence>
<dbReference type="Gene3D" id="3.55.50.30">
    <property type="match status" value="1"/>
</dbReference>
<evidence type="ECO:0000313" key="4">
    <source>
        <dbReference type="Proteomes" id="UP000318053"/>
    </source>
</evidence>
<feature type="compositionally biased region" description="Basic and acidic residues" evidence="1">
    <location>
        <begin position="108"/>
        <end position="118"/>
    </location>
</feature>
<dbReference type="OrthoDB" id="291047at2"/>
<feature type="region of interest" description="Disordered" evidence="1">
    <location>
        <begin position="91"/>
        <end position="213"/>
    </location>
</feature>
<dbReference type="RefSeq" id="WP_146392122.1">
    <property type="nucleotide sequence ID" value="NZ_SJPK01000007.1"/>
</dbReference>